<dbReference type="AlphaFoldDB" id="X0RX81"/>
<dbReference type="EMBL" id="BARS01004127">
    <property type="protein sequence ID" value="GAF73424.1"/>
    <property type="molecule type" value="Genomic_DNA"/>
</dbReference>
<dbReference type="NCBIfam" id="TIGR00399">
    <property type="entry name" value="metG_C_term"/>
    <property type="match status" value="1"/>
</dbReference>
<sequence>MDQITFEEFMRMDLRVGEILIAEKVEGTQKLIKLEVDIGTEKRTMVAGIADVYSAEDLVGKKLVVIVNLKPAIIRGIESQGMILAAEVEGKATIPFFDQDILTGAKVR</sequence>
<keyword evidence="8" id="KW-0436">Ligase</keyword>
<dbReference type="SUPFAM" id="SSF50249">
    <property type="entry name" value="Nucleic acid-binding proteins"/>
    <property type="match status" value="1"/>
</dbReference>
<evidence type="ECO:0000259" key="16">
    <source>
        <dbReference type="PROSITE" id="PS50886"/>
    </source>
</evidence>
<proteinExistence type="predicted"/>
<keyword evidence="7" id="KW-0820">tRNA-binding</keyword>
<organism evidence="17">
    <name type="scientific">marine sediment metagenome</name>
    <dbReference type="NCBI Taxonomy" id="412755"/>
    <lineage>
        <taxon>unclassified sequences</taxon>
        <taxon>metagenomes</taxon>
        <taxon>ecological metagenomes</taxon>
    </lineage>
</organism>
<comment type="subunit">
    <text evidence="3">Homodimer.</text>
</comment>
<dbReference type="GO" id="GO:0006431">
    <property type="term" value="P:methionyl-tRNA aminoacylation"/>
    <property type="evidence" value="ECO:0007669"/>
    <property type="project" value="InterPro"/>
</dbReference>
<evidence type="ECO:0000313" key="17">
    <source>
        <dbReference type="EMBL" id="GAF73424.1"/>
    </source>
</evidence>
<comment type="caution">
    <text evidence="17">The sequence shown here is derived from an EMBL/GenBank/DDBJ whole genome shotgun (WGS) entry which is preliminary data.</text>
</comment>
<evidence type="ECO:0000256" key="1">
    <source>
        <dbReference type="ARBA" id="ARBA00003314"/>
    </source>
</evidence>
<comment type="function">
    <text evidence="1">Is required not only for elongation of protein synthesis but also for the initiation of all mRNA translation through initiator tRNA(fMet) aminoacylation.</text>
</comment>
<evidence type="ECO:0000256" key="9">
    <source>
        <dbReference type="ARBA" id="ARBA00022741"/>
    </source>
</evidence>
<dbReference type="InterPro" id="IPR051270">
    <property type="entry name" value="Tyrosine-tRNA_ligase_regulator"/>
</dbReference>
<accession>X0RX81</accession>
<evidence type="ECO:0000256" key="4">
    <source>
        <dbReference type="ARBA" id="ARBA00012838"/>
    </source>
</evidence>
<evidence type="ECO:0000256" key="3">
    <source>
        <dbReference type="ARBA" id="ARBA00011738"/>
    </source>
</evidence>
<dbReference type="Gene3D" id="2.40.50.140">
    <property type="entry name" value="Nucleic acid-binding proteins"/>
    <property type="match status" value="1"/>
</dbReference>
<dbReference type="PANTHER" id="PTHR11586:SF37">
    <property type="entry name" value="TRNA-BINDING DOMAIN-CONTAINING PROTEIN"/>
    <property type="match status" value="1"/>
</dbReference>
<keyword evidence="6" id="KW-0963">Cytoplasm</keyword>
<evidence type="ECO:0000256" key="12">
    <source>
        <dbReference type="ARBA" id="ARBA00022917"/>
    </source>
</evidence>
<dbReference type="Pfam" id="PF01588">
    <property type="entry name" value="tRNA_bind"/>
    <property type="match status" value="1"/>
</dbReference>
<dbReference type="CDD" id="cd02800">
    <property type="entry name" value="tRNA_bind_EcMetRS_like"/>
    <property type="match status" value="1"/>
</dbReference>
<dbReference type="InterPro" id="IPR002547">
    <property type="entry name" value="tRNA-bd_dom"/>
</dbReference>
<keyword evidence="9" id="KW-0547">Nucleotide-binding</keyword>
<evidence type="ECO:0000256" key="6">
    <source>
        <dbReference type="ARBA" id="ARBA00022490"/>
    </source>
</evidence>
<dbReference type="InterPro" id="IPR004495">
    <property type="entry name" value="Met-tRNA-synth_bsu_C"/>
</dbReference>
<name>X0RX81_9ZZZZ</name>
<keyword evidence="12" id="KW-0648">Protein biosynthesis</keyword>
<dbReference type="FunFam" id="2.40.50.140:FF:000042">
    <property type="entry name" value="Methionine--tRNA ligase"/>
    <property type="match status" value="1"/>
</dbReference>
<keyword evidence="11" id="KW-0694">RNA-binding</keyword>
<dbReference type="InterPro" id="IPR012340">
    <property type="entry name" value="NA-bd_OB-fold"/>
</dbReference>
<evidence type="ECO:0000256" key="5">
    <source>
        <dbReference type="ARBA" id="ARBA00018753"/>
    </source>
</evidence>
<dbReference type="PANTHER" id="PTHR11586">
    <property type="entry name" value="TRNA-AMINOACYLATION COFACTOR ARC1 FAMILY MEMBER"/>
    <property type="match status" value="1"/>
</dbReference>
<evidence type="ECO:0000256" key="8">
    <source>
        <dbReference type="ARBA" id="ARBA00022598"/>
    </source>
</evidence>
<evidence type="ECO:0000256" key="14">
    <source>
        <dbReference type="ARBA" id="ARBA00030904"/>
    </source>
</evidence>
<keyword evidence="10" id="KW-0067">ATP-binding</keyword>
<evidence type="ECO:0000256" key="11">
    <source>
        <dbReference type="ARBA" id="ARBA00022884"/>
    </source>
</evidence>
<keyword evidence="13" id="KW-0030">Aminoacyl-tRNA synthetase</keyword>
<evidence type="ECO:0000256" key="10">
    <source>
        <dbReference type="ARBA" id="ARBA00022840"/>
    </source>
</evidence>
<dbReference type="PROSITE" id="PS50886">
    <property type="entry name" value="TRBD"/>
    <property type="match status" value="1"/>
</dbReference>
<protein>
    <recommendedName>
        <fullName evidence="5">Methionine--tRNA ligase</fullName>
        <ecNumber evidence="4">6.1.1.10</ecNumber>
    </recommendedName>
    <alternativeName>
        <fullName evidence="14">Methionyl-tRNA synthetase</fullName>
    </alternativeName>
</protein>
<gene>
    <name evidence="17" type="ORF">S01H1_08043</name>
</gene>
<feature type="domain" description="TRNA-binding" evidence="16">
    <location>
        <begin position="8"/>
        <end position="108"/>
    </location>
</feature>
<comment type="catalytic activity">
    <reaction evidence="15">
        <text>tRNA(Met) + L-methionine + ATP = L-methionyl-tRNA(Met) + AMP + diphosphate</text>
        <dbReference type="Rhea" id="RHEA:13481"/>
        <dbReference type="Rhea" id="RHEA-COMP:9667"/>
        <dbReference type="Rhea" id="RHEA-COMP:9698"/>
        <dbReference type="ChEBI" id="CHEBI:30616"/>
        <dbReference type="ChEBI" id="CHEBI:33019"/>
        <dbReference type="ChEBI" id="CHEBI:57844"/>
        <dbReference type="ChEBI" id="CHEBI:78442"/>
        <dbReference type="ChEBI" id="CHEBI:78530"/>
        <dbReference type="ChEBI" id="CHEBI:456215"/>
        <dbReference type="EC" id="6.1.1.10"/>
    </reaction>
</comment>
<dbReference type="GO" id="GO:0005737">
    <property type="term" value="C:cytoplasm"/>
    <property type="evidence" value="ECO:0007669"/>
    <property type="project" value="UniProtKB-SubCell"/>
</dbReference>
<dbReference type="GO" id="GO:0000049">
    <property type="term" value="F:tRNA binding"/>
    <property type="evidence" value="ECO:0007669"/>
    <property type="project" value="UniProtKB-KW"/>
</dbReference>
<comment type="subcellular location">
    <subcellularLocation>
        <location evidence="2">Cytoplasm</location>
    </subcellularLocation>
</comment>
<evidence type="ECO:0000256" key="2">
    <source>
        <dbReference type="ARBA" id="ARBA00004496"/>
    </source>
</evidence>
<dbReference type="GO" id="GO:0004825">
    <property type="term" value="F:methionine-tRNA ligase activity"/>
    <property type="evidence" value="ECO:0007669"/>
    <property type="project" value="UniProtKB-EC"/>
</dbReference>
<dbReference type="GO" id="GO:0005524">
    <property type="term" value="F:ATP binding"/>
    <property type="evidence" value="ECO:0007669"/>
    <property type="project" value="UniProtKB-KW"/>
</dbReference>
<reference evidence="17" key="1">
    <citation type="journal article" date="2014" name="Front. Microbiol.">
        <title>High frequency of phylogenetically diverse reductive dehalogenase-homologous genes in deep subseafloor sedimentary metagenomes.</title>
        <authorList>
            <person name="Kawai M."/>
            <person name="Futagami T."/>
            <person name="Toyoda A."/>
            <person name="Takaki Y."/>
            <person name="Nishi S."/>
            <person name="Hori S."/>
            <person name="Arai W."/>
            <person name="Tsubouchi T."/>
            <person name="Morono Y."/>
            <person name="Uchiyama I."/>
            <person name="Ito T."/>
            <person name="Fujiyama A."/>
            <person name="Inagaki F."/>
            <person name="Takami H."/>
        </authorList>
    </citation>
    <scope>NUCLEOTIDE SEQUENCE</scope>
    <source>
        <strain evidence="17">Expedition CK06-06</strain>
    </source>
</reference>
<dbReference type="EC" id="6.1.1.10" evidence="4"/>
<evidence type="ECO:0000256" key="7">
    <source>
        <dbReference type="ARBA" id="ARBA00022555"/>
    </source>
</evidence>
<evidence type="ECO:0000256" key="13">
    <source>
        <dbReference type="ARBA" id="ARBA00023146"/>
    </source>
</evidence>
<evidence type="ECO:0000256" key="15">
    <source>
        <dbReference type="ARBA" id="ARBA00047364"/>
    </source>
</evidence>